<dbReference type="STRING" id="7375.A0A0L0C4F4"/>
<dbReference type="GO" id="GO:0005739">
    <property type="term" value="C:mitochondrion"/>
    <property type="evidence" value="ECO:0007669"/>
    <property type="project" value="TreeGrafter"/>
</dbReference>
<name>A0A0L0C4F4_LUCCU</name>
<comment type="catalytic activity">
    <reaction evidence="8">
        <text>4,8-dimethylnonanoyl-CoA + (R)-carnitine = O-4,8-dimethylnonanoyl-(R)-carnitine + CoA</text>
        <dbReference type="Rhea" id="RHEA:44860"/>
        <dbReference type="ChEBI" id="CHEBI:16347"/>
        <dbReference type="ChEBI" id="CHEBI:57287"/>
        <dbReference type="ChEBI" id="CHEBI:77061"/>
        <dbReference type="ChEBI" id="CHEBI:84654"/>
    </reaction>
</comment>
<dbReference type="PANTHER" id="PTHR22589:SF16">
    <property type="entry name" value="CARNITINE O-PALMITOYLTRANSFERASE 2, MITOCHONDRIAL"/>
    <property type="match status" value="1"/>
</dbReference>
<dbReference type="Gene3D" id="1.10.275.20">
    <property type="entry name" value="Choline/Carnitine o-acyltransferase"/>
    <property type="match status" value="1"/>
</dbReference>
<evidence type="ECO:0000313" key="12">
    <source>
        <dbReference type="EMBL" id="KNC27248.1"/>
    </source>
</evidence>
<evidence type="ECO:0000256" key="7">
    <source>
        <dbReference type="ARBA" id="ARBA00023315"/>
    </source>
</evidence>
<evidence type="ECO:0000256" key="9">
    <source>
        <dbReference type="PIRSR" id="PIRSR600542-1"/>
    </source>
</evidence>
<keyword evidence="3" id="KW-0813">Transport</keyword>
<evidence type="ECO:0000259" key="11">
    <source>
        <dbReference type="Pfam" id="PF00755"/>
    </source>
</evidence>
<keyword evidence="6" id="KW-0443">Lipid metabolism</keyword>
<dbReference type="FunFam" id="1.10.275.20:FF:000001">
    <property type="entry name" value="carnitine O-palmitoyltransferase 2, mitochondrial"/>
    <property type="match status" value="1"/>
</dbReference>
<dbReference type="OrthoDB" id="240216at2759"/>
<dbReference type="InterPro" id="IPR042572">
    <property type="entry name" value="Carn_acyl_trans_N"/>
</dbReference>
<evidence type="ECO:0000256" key="10">
    <source>
        <dbReference type="RuleBase" id="RU003801"/>
    </source>
</evidence>
<evidence type="ECO:0000256" key="3">
    <source>
        <dbReference type="ARBA" id="ARBA00022448"/>
    </source>
</evidence>
<dbReference type="Gene3D" id="3.30.559.10">
    <property type="entry name" value="Chloramphenicol acetyltransferase-like domain"/>
    <property type="match status" value="1"/>
</dbReference>
<sequence length="673" mass="76340">MVRGQLYASSKMLGISQPLPVLLRSMATQSSSHSDSYQYLQRSKLPTLYFQKSLPRLPIPLVDKTCERFLAAVQPITSVDEFKETQQVAEKFRMHEAADLNALLKIKDEANKHTSYISEPWFDMYLRDRVPLPLNYNPLLVMKNDSRPQYQHQTVRAANLIISSLRFWRSLQDGVLEPEVFHLNPKKTDNEKYRRWMRIAPTIIATYASYAFKAFPLDMSQYERLFGTSRIPEFEKDRLVQTPNSKHIMVMRRGNIYAVDVLDANGNIEPAQEILARLNAVIKLDESKTAAEVPLGVLTADERNEWAGIRQHIISNSVNNSLLTEQLDKALFCVCLDTQEDPVYEENNPVPVLKHLLAGKGTNRWFDKSVSILLSADGTAAVNFEHAWGDGVAVLRYFNEIYKETLNKPFLSTNDLEAVSSHAVETSTVRHLNFEIDDKLKELVKQSNNRNQQNIKPLNMHMLRYPHLSKNACKRDRLSPDSIMQLSFQLAYRQAFEKYVGTYESCSTAAFKHGRTETMRPCTNATKKFCESILDSKTNSDAKYLRSLIDQCSTYHGQLTKDAAMGQGFDRHLFALKHTAAINNKPLPELYNSVAFKRINHNIISTSTLSSDALLAGSFGPVVRDGLGIGYSIQNEECGAIVTSYENGCNGQEFINSLEQAFNAIRKVIVESK</sequence>
<dbReference type="InterPro" id="IPR039551">
    <property type="entry name" value="Cho/carn_acyl_trans"/>
</dbReference>
<dbReference type="GO" id="GO:0004095">
    <property type="term" value="F:carnitine O-palmitoyltransferase activity"/>
    <property type="evidence" value="ECO:0007669"/>
    <property type="project" value="TreeGrafter"/>
</dbReference>
<reference evidence="12 13" key="1">
    <citation type="journal article" date="2015" name="Nat. Commun.">
        <title>Lucilia cuprina genome unlocks parasitic fly biology to underpin future interventions.</title>
        <authorList>
            <person name="Anstead C.A."/>
            <person name="Korhonen P.K."/>
            <person name="Young N.D."/>
            <person name="Hall R.S."/>
            <person name="Jex A.R."/>
            <person name="Murali S.C."/>
            <person name="Hughes D.S."/>
            <person name="Lee S.F."/>
            <person name="Perry T."/>
            <person name="Stroehlein A.J."/>
            <person name="Ansell B.R."/>
            <person name="Breugelmans B."/>
            <person name="Hofmann A."/>
            <person name="Qu J."/>
            <person name="Dugan S."/>
            <person name="Lee S.L."/>
            <person name="Chao H."/>
            <person name="Dinh H."/>
            <person name="Han Y."/>
            <person name="Doddapaneni H.V."/>
            <person name="Worley K.C."/>
            <person name="Muzny D.M."/>
            <person name="Ioannidis P."/>
            <person name="Waterhouse R.M."/>
            <person name="Zdobnov E.M."/>
            <person name="James P.J."/>
            <person name="Bagnall N.H."/>
            <person name="Kotze A.C."/>
            <person name="Gibbs R.A."/>
            <person name="Richards S."/>
            <person name="Batterham P."/>
            <person name="Gasser R.B."/>
        </authorList>
    </citation>
    <scope>NUCLEOTIDE SEQUENCE [LARGE SCALE GENOMIC DNA]</scope>
    <source>
        <strain evidence="12 13">LS</strain>
        <tissue evidence="12">Full body</tissue>
    </source>
</reference>
<organism evidence="12 13">
    <name type="scientific">Lucilia cuprina</name>
    <name type="common">Green bottle fly</name>
    <name type="synonym">Australian sheep blowfly</name>
    <dbReference type="NCBI Taxonomy" id="7375"/>
    <lineage>
        <taxon>Eukaryota</taxon>
        <taxon>Metazoa</taxon>
        <taxon>Ecdysozoa</taxon>
        <taxon>Arthropoda</taxon>
        <taxon>Hexapoda</taxon>
        <taxon>Insecta</taxon>
        <taxon>Pterygota</taxon>
        <taxon>Neoptera</taxon>
        <taxon>Endopterygota</taxon>
        <taxon>Diptera</taxon>
        <taxon>Brachycera</taxon>
        <taxon>Muscomorpha</taxon>
        <taxon>Oestroidea</taxon>
        <taxon>Calliphoridae</taxon>
        <taxon>Luciliinae</taxon>
        <taxon>Lucilia</taxon>
    </lineage>
</organism>
<dbReference type="AlphaFoldDB" id="A0A0L0C4F4"/>
<dbReference type="Gene3D" id="1.20.1280.180">
    <property type="match status" value="1"/>
</dbReference>
<evidence type="ECO:0000313" key="13">
    <source>
        <dbReference type="Proteomes" id="UP000037069"/>
    </source>
</evidence>
<comment type="pathway">
    <text evidence="1">Lipid metabolism; fatty acid beta-oxidation.</text>
</comment>
<dbReference type="Pfam" id="PF00755">
    <property type="entry name" value="Carn_acyltransf"/>
    <property type="match status" value="1"/>
</dbReference>
<dbReference type="Proteomes" id="UP000037069">
    <property type="component" value="Unassembled WGS sequence"/>
</dbReference>
<comment type="similarity">
    <text evidence="2 10">Belongs to the carnitine/choline acetyltransferase family.</text>
</comment>
<evidence type="ECO:0000256" key="1">
    <source>
        <dbReference type="ARBA" id="ARBA00005005"/>
    </source>
</evidence>
<keyword evidence="4 10" id="KW-0808">Transferase</keyword>
<keyword evidence="13" id="KW-1185">Reference proteome</keyword>
<evidence type="ECO:0000256" key="6">
    <source>
        <dbReference type="ARBA" id="ARBA00023098"/>
    </source>
</evidence>
<dbReference type="InterPro" id="IPR000542">
    <property type="entry name" value="Carn_acyl_trans"/>
</dbReference>
<dbReference type="OMA" id="HILVMRR"/>
<dbReference type="GO" id="GO:0006635">
    <property type="term" value="P:fatty acid beta-oxidation"/>
    <property type="evidence" value="ECO:0007669"/>
    <property type="project" value="UniProtKB-UniPathway"/>
</dbReference>
<dbReference type="PROSITE" id="PS00440">
    <property type="entry name" value="ACYLTRANSF_C_2"/>
    <property type="match status" value="1"/>
</dbReference>
<keyword evidence="7 10" id="KW-0012">Acyltransferase</keyword>
<feature type="active site" description="Proton acceptor" evidence="9">
    <location>
        <position position="386"/>
    </location>
</feature>
<proteinExistence type="inferred from homology"/>
<keyword evidence="5" id="KW-0276">Fatty acid metabolism</keyword>
<feature type="domain" description="Choline/carnitine acyltransferase" evidence="11">
    <location>
        <begin position="57"/>
        <end position="660"/>
    </location>
</feature>
<comment type="caution">
    <text evidence="12">The sequence shown here is derived from an EMBL/GenBank/DDBJ whole genome shotgun (WGS) entry which is preliminary data.</text>
</comment>
<protein>
    <recommendedName>
        <fullName evidence="11">Choline/carnitine acyltransferase domain-containing protein</fullName>
    </recommendedName>
</protein>
<accession>A0A0L0C4F4</accession>
<gene>
    <name evidence="12" type="ORF">FF38_01265</name>
</gene>
<dbReference type="PANTHER" id="PTHR22589">
    <property type="entry name" value="CARNITINE O-ACYLTRANSFERASE"/>
    <property type="match status" value="1"/>
</dbReference>
<dbReference type="InterPro" id="IPR023213">
    <property type="entry name" value="CAT-like_dom_sf"/>
</dbReference>
<dbReference type="InterPro" id="IPR042231">
    <property type="entry name" value="Cho/carn_acyl_trans_2"/>
</dbReference>
<evidence type="ECO:0000256" key="8">
    <source>
        <dbReference type="ARBA" id="ARBA00048999"/>
    </source>
</evidence>
<dbReference type="UniPathway" id="UPA00659"/>
<evidence type="ECO:0000256" key="2">
    <source>
        <dbReference type="ARBA" id="ARBA00005232"/>
    </source>
</evidence>
<evidence type="ECO:0000256" key="4">
    <source>
        <dbReference type="ARBA" id="ARBA00022679"/>
    </source>
</evidence>
<dbReference type="SUPFAM" id="SSF52777">
    <property type="entry name" value="CoA-dependent acyltransferases"/>
    <property type="match status" value="2"/>
</dbReference>
<evidence type="ECO:0000256" key="5">
    <source>
        <dbReference type="ARBA" id="ARBA00022832"/>
    </source>
</evidence>
<dbReference type="EMBL" id="JRES01000920">
    <property type="protein sequence ID" value="KNC27248.1"/>
    <property type="molecule type" value="Genomic_DNA"/>
</dbReference>
<dbReference type="Gene3D" id="3.30.559.70">
    <property type="entry name" value="Choline/Carnitine o-acyltransferase, domain 2"/>
    <property type="match status" value="1"/>
</dbReference>